<proteinExistence type="predicted"/>
<accession>A0A2J0Z1W3</accession>
<dbReference type="Proteomes" id="UP000231987">
    <property type="component" value="Unassembled WGS sequence"/>
</dbReference>
<evidence type="ECO:0000313" key="2">
    <source>
        <dbReference type="Proteomes" id="UP000231987"/>
    </source>
</evidence>
<sequence length="288" mass="30798">MTLARKRCEGAGRVRRAGTSAPTFPHAAALAIAVAAGCGVAQAQDSSGADLAKQLSNPIASLISVPFQLNYDRGFGPDDGHRVTLNVQPVIPISLNEDWNLISRTILPIISQDDIAGPSGDQFGLGDTVQSFFFSPKEPTAGGIIWGVGPVFLIPTATDDLLGSEKWGIGPTAVVLKQDGPWTYGALANHIWSFAGNDDRADVNSTFLQPFVSYTTPDAWTFALNTESTYDWESDEWSVPVNFQVSKLVKFGEQPVSITAGARYWAAAPDNGPQGWGARLAVTFLFPK</sequence>
<evidence type="ECO:0008006" key="3">
    <source>
        <dbReference type="Google" id="ProtNLM"/>
    </source>
</evidence>
<comment type="caution">
    <text evidence="1">The sequence shown here is derived from an EMBL/GenBank/DDBJ whole genome shotgun (WGS) entry which is preliminary data.</text>
</comment>
<evidence type="ECO:0000313" key="1">
    <source>
        <dbReference type="EMBL" id="PJR14501.1"/>
    </source>
</evidence>
<protein>
    <recommendedName>
        <fullName evidence="3">Transporter</fullName>
    </recommendedName>
</protein>
<organism evidence="1 2">
    <name type="scientific">Rhizobium meliloti</name>
    <name type="common">Ensifer meliloti</name>
    <name type="synonym">Sinorhizobium meliloti</name>
    <dbReference type="NCBI Taxonomy" id="382"/>
    <lineage>
        <taxon>Bacteria</taxon>
        <taxon>Pseudomonadati</taxon>
        <taxon>Pseudomonadota</taxon>
        <taxon>Alphaproteobacteria</taxon>
        <taxon>Hyphomicrobiales</taxon>
        <taxon>Rhizobiaceae</taxon>
        <taxon>Sinorhizobium/Ensifer group</taxon>
        <taxon>Sinorhizobium</taxon>
    </lineage>
</organism>
<gene>
    <name evidence="1" type="ORF">CEJ86_15730</name>
</gene>
<dbReference type="EMBL" id="NJGD01000006">
    <property type="protein sequence ID" value="PJR14501.1"/>
    <property type="molecule type" value="Genomic_DNA"/>
</dbReference>
<name>A0A2J0Z1W3_RHIML</name>
<reference evidence="1 2" key="1">
    <citation type="submission" date="2017-06" db="EMBL/GenBank/DDBJ databases">
        <title>Ensifer strains isolated from leguminous trees and herbs display diverse denitrification phenotypes with some acting as strong N2O sinks.</title>
        <authorList>
            <person name="Woliy K."/>
            <person name="Mania D."/>
            <person name="Bakken L.R."/>
            <person name="Frostegard A."/>
        </authorList>
    </citation>
    <scope>NUCLEOTIDE SEQUENCE [LARGE SCALE GENOMIC DNA]</scope>
    <source>
        <strain evidence="1 2">AC50a</strain>
    </source>
</reference>
<dbReference type="AlphaFoldDB" id="A0A2J0Z1W3"/>